<feature type="region of interest" description="Disordered" evidence="1">
    <location>
        <begin position="89"/>
        <end position="108"/>
    </location>
</feature>
<gene>
    <name evidence="2" type="ORF">GCM10017566_30130</name>
</gene>
<evidence type="ECO:0000313" key="3">
    <source>
        <dbReference type="Proteomes" id="UP000658656"/>
    </source>
</evidence>
<dbReference type="Pfam" id="PF19760">
    <property type="entry name" value="DUF6247"/>
    <property type="match status" value="1"/>
</dbReference>
<dbReference type="OrthoDB" id="3533046at2"/>
<name>A0A8H9ISU2_9PSEU</name>
<dbReference type="Proteomes" id="UP000658656">
    <property type="component" value="Unassembled WGS sequence"/>
</dbReference>
<evidence type="ECO:0000256" key="1">
    <source>
        <dbReference type="SAM" id="MobiDB-lite"/>
    </source>
</evidence>
<dbReference type="RefSeq" id="WP_145935440.1">
    <property type="nucleotide sequence ID" value="NZ_BNAV01000003.1"/>
</dbReference>
<reference evidence="2" key="1">
    <citation type="journal article" date="2014" name="Int. J. Syst. Evol. Microbiol.">
        <title>Complete genome sequence of Corynebacterium casei LMG S-19264T (=DSM 44701T), isolated from a smear-ripened cheese.</title>
        <authorList>
            <consortium name="US DOE Joint Genome Institute (JGI-PGF)"/>
            <person name="Walter F."/>
            <person name="Albersmeier A."/>
            <person name="Kalinowski J."/>
            <person name="Ruckert C."/>
        </authorList>
    </citation>
    <scope>NUCLEOTIDE SEQUENCE</scope>
    <source>
        <strain evidence="2">CGMCC 4.7679</strain>
    </source>
</reference>
<evidence type="ECO:0000313" key="2">
    <source>
        <dbReference type="EMBL" id="GHF54599.1"/>
    </source>
</evidence>
<accession>A0A8H9ISU2</accession>
<dbReference type="AlphaFoldDB" id="A0A8H9ISU2"/>
<reference evidence="2" key="2">
    <citation type="submission" date="2020-09" db="EMBL/GenBank/DDBJ databases">
        <authorList>
            <person name="Sun Q."/>
            <person name="Zhou Y."/>
        </authorList>
    </citation>
    <scope>NUCLEOTIDE SEQUENCE</scope>
    <source>
        <strain evidence="2">CGMCC 4.7679</strain>
    </source>
</reference>
<organism evidence="2 3">
    <name type="scientific">Amycolatopsis bartoniae</name>
    <dbReference type="NCBI Taxonomy" id="941986"/>
    <lineage>
        <taxon>Bacteria</taxon>
        <taxon>Bacillati</taxon>
        <taxon>Actinomycetota</taxon>
        <taxon>Actinomycetes</taxon>
        <taxon>Pseudonocardiales</taxon>
        <taxon>Pseudonocardiaceae</taxon>
        <taxon>Amycolatopsis</taxon>
    </lineage>
</organism>
<proteinExistence type="predicted"/>
<comment type="caution">
    <text evidence="2">The sequence shown here is derived from an EMBL/GenBank/DDBJ whole genome shotgun (WGS) entry which is preliminary data.</text>
</comment>
<sequence>MTAQVSGTPQPEGHSLLPGASPRAIRAALLPEDQVRFDAAYAEALDVARERLDLARLFDVLEQWRRNAVLQRDPHRFRAVARRAAELRTGEPVPEDEPLEITRAKAGL</sequence>
<dbReference type="InterPro" id="IPR046214">
    <property type="entry name" value="DUF6247"/>
</dbReference>
<protein>
    <submittedName>
        <fullName evidence="2">Uncharacterized protein</fullName>
    </submittedName>
</protein>
<keyword evidence="3" id="KW-1185">Reference proteome</keyword>
<dbReference type="EMBL" id="BNAV01000003">
    <property type="protein sequence ID" value="GHF54599.1"/>
    <property type="molecule type" value="Genomic_DNA"/>
</dbReference>